<reference evidence="3 4" key="1">
    <citation type="submission" date="2018-12" db="EMBL/GenBank/DDBJ databases">
        <authorList>
            <person name="Feng G."/>
            <person name="Zhu H."/>
        </authorList>
    </citation>
    <scope>NUCLEOTIDE SEQUENCE [LARGE SCALE GENOMIC DNA]</scope>
    <source>
        <strain evidence="3 4">LMG 26000</strain>
    </source>
</reference>
<dbReference type="AlphaFoldDB" id="A0A3R9N178"/>
<dbReference type="PANTHER" id="PTHR33608">
    <property type="entry name" value="BLL2464 PROTEIN"/>
    <property type="match status" value="1"/>
</dbReference>
<dbReference type="InterPro" id="IPR002881">
    <property type="entry name" value="DUF58"/>
</dbReference>
<dbReference type="Pfam" id="PF01882">
    <property type="entry name" value="DUF58"/>
    <property type="match status" value="1"/>
</dbReference>
<evidence type="ECO:0000313" key="3">
    <source>
        <dbReference type="EMBL" id="RSK45659.1"/>
    </source>
</evidence>
<keyword evidence="4" id="KW-1185">Reference proteome</keyword>
<keyword evidence="1" id="KW-0812">Transmembrane</keyword>
<dbReference type="Proteomes" id="UP000270291">
    <property type="component" value="Unassembled WGS sequence"/>
</dbReference>
<keyword evidence="1" id="KW-0472">Membrane</keyword>
<feature type="transmembrane region" description="Helical" evidence="1">
    <location>
        <begin position="55"/>
        <end position="77"/>
    </location>
</feature>
<feature type="transmembrane region" description="Helical" evidence="1">
    <location>
        <begin position="27"/>
        <end position="49"/>
    </location>
</feature>
<dbReference type="PANTHER" id="PTHR33608:SF3">
    <property type="entry name" value="SLR2013 PROTEIN"/>
    <property type="match status" value="1"/>
</dbReference>
<sequence length="464" mass="53534">MLRLRCAQHDVYYSSLSLKSFFLTRRFFLLMTALIAGLVVAFFLPGWLAPVQLGLGLAVALMVVDIVLLYAGGGGVFGRRVMGDKLANGSDNDIALYLENLYRFPIRTETIDEIPHQFQRRDVLFRAAIKPGETSIISYRLRPTKRGEYEFGAMNVYAASPLGLVRRRFRFDESRVVPVYPSFLQMRQYELLAIHNRLTEVGVKRIRRVGQSMEFEQIRPYVAGDDPRNINWKATARRATTPEAADSLVVNHYQDERAQQVYCLIDKGRVMRMPFEGLSLLDYAINATLVVSNIALIKHDKAGLMTFSHQPGAMVAADRRSGHLRKLLEVLYRQKTKYLETDYERLYVSVRSHIRQRSLLILFTNFETLYGMQRQLPYLRRMAKDHLLLVVFFENTELRSYLDGPTETTQDVYNQTVAEKFAQEKRQIVRELNRYGIHALLTAPQNLTVNTINKYLEFKARGLI</sequence>
<dbReference type="EMBL" id="RWIU01000001">
    <property type="protein sequence ID" value="RSK45659.1"/>
    <property type="molecule type" value="Genomic_DNA"/>
</dbReference>
<evidence type="ECO:0000259" key="2">
    <source>
        <dbReference type="Pfam" id="PF01882"/>
    </source>
</evidence>
<comment type="caution">
    <text evidence="3">The sequence shown here is derived from an EMBL/GenBank/DDBJ whole genome shotgun (WGS) entry which is preliminary data.</text>
</comment>
<accession>A0A3R9N178</accession>
<protein>
    <submittedName>
        <fullName evidence="3">DUF58 domain-containing protein</fullName>
    </submittedName>
</protein>
<gene>
    <name evidence="3" type="ORF">EI293_00355</name>
</gene>
<feature type="domain" description="DUF58" evidence="2">
    <location>
        <begin position="217"/>
        <end position="390"/>
    </location>
</feature>
<name>A0A3R9N178_9BACT</name>
<evidence type="ECO:0000256" key="1">
    <source>
        <dbReference type="SAM" id="Phobius"/>
    </source>
</evidence>
<dbReference type="OrthoDB" id="845740at2"/>
<keyword evidence="1" id="KW-1133">Transmembrane helix</keyword>
<proteinExistence type="predicted"/>
<organism evidence="3 4">
    <name type="scientific">Hymenobacter perfusus</name>
    <dbReference type="NCBI Taxonomy" id="1236770"/>
    <lineage>
        <taxon>Bacteria</taxon>
        <taxon>Pseudomonadati</taxon>
        <taxon>Bacteroidota</taxon>
        <taxon>Cytophagia</taxon>
        <taxon>Cytophagales</taxon>
        <taxon>Hymenobacteraceae</taxon>
        <taxon>Hymenobacter</taxon>
    </lineage>
</organism>
<evidence type="ECO:0000313" key="4">
    <source>
        <dbReference type="Proteomes" id="UP000270291"/>
    </source>
</evidence>